<evidence type="ECO:0000313" key="4">
    <source>
        <dbReference type="Proteomes" id="UP001597062"/>
    </source>
</evidence>
<dbReference type="Proteomes" id="UP001597062">
    <property type="component" value="Unassembled WGS sequence"/>
</dbReference>
<reference evidence="4" key="1">
    <citation type="journal article" date="2019" name="Int. J. Syst. Evol. Microbiol.">
        <title>The Global Catalogue of Microorganisms (GCM) 10K type strain sequencing project: providing services to taxonomists for standard genome sequencing and annotation.</title>
        <authorList>
            <consortium name="The Broad Institute Genomics Platform"/>
            <consortium name="The Broad Institute Genome Sequencing Center for Infectious Disease"/>
            <person name="Wu L."/>
            <person name="Ma J."/>
        </authorList>
    </citation>
    <scope>NUCLEOTIDE SEQUENCE [LARGE SCALE GENOMIC DNA]</scope>
    <source>
        <strain evidence="4">CCUG 60527</strain>
    </source>
</reference>
<evidence type="ECO:0000259" key="2">
    <source>
        <dbReference type="Pfam" id="PF00149"/>
    </source>
</evidence>
<organism evidence="3 4">
    <name type="scientific">Tenacibaculum geojense</name>
    <dbReference type="NCBI Taxonomy" id="915352"/>
    <lineage>
        <taxon>Bacteria</taxon>
        <taxon>Pseudomonadati</taxon>
        <taxon>Bacteroidota</taxon>
        <taxon>Flavobacteriia</taxon>
        <taxon>Flavobacteriales</taxon>
        <taxon>Flavobacteriaceae</taxon>
        <taxon>Tenacibaculum</taxon>
    </lineage>
</organism>
<feature type="domain" description="Calcineurin-like phosphoesterase" evidence="2">
    <location>
        <begin position="119"/>
        <end position="336"/>
    </location>
</feature>
<dbReference type="PANTHER" id="PTHR46546:SF4">
    <property type="entry name" value="SHEWANELLA-LIKE PROTEIN PHOSPHATASE 1"/>
    <property type="match status" value="1"/>
</dbReference>
<dbReference type="Gene3D" id="3.60.21.10">
    <property type="match status" value="1"/>
</dbReference>
<sequence>MKKRIIRYFKHILLTLVFLLFAGSLLLIYLNGTFNYGQSPLTYELNKEGPYVFYKNDSILEVNYLKGNKLDGFDVDKYSKNIYTNPTLSCYFSLDSSSFSFKITPNPAIPASIYNDENKILAISDIESGYKTFRDFLIKNKVINNQLSWTFGKNHLVLLGDFVDRGHSTTQVLWFIYKLEQEAKKYGGFVHFIIGNHELYNMQGQFKSSKKKYYAIASILEEQQQTLYSKKSVLGKWLSSKNSIENINGVLFTHGGLHPDITTYDVSLSQINAISRANYYKPYFPKPQKDVTQFVLSNKTGVCWYRGYFKDDLQDDAIANSISKFNANAIVVGHTLQSKVKKLYNGKVYAIDVPHPKDYVDAWPNYKSEGLLIDTNNFYRVLATGKQIKL</sequence>
<dbReference type="PANTHER" id="PTHR46546">
    <property type="entry name" value="SHEWANELLA-LIKE PROTEIN PHOSPHATASE 1"/>
    <property type="match status" value="1"/>
</dbReference>
<dbReference type="InterPro" id="IPR004843">
    <property type="entry name" value="Calcineurin-like_PHP"/>
</dbReference>
<feature type="transmembrane region" description="Helical" evidence="1">
    <location>
        <begin position="12"/>
        <end position="30"/>
    </location>
</feature>
<keyword evidence="1" id="KW-0472">Membrane</keyword>
<dbReference type="Pfam" id="PF00149">
    <property type="entry name" value="Metallophos"/>
    <property type="match status" value="1"/>
</dbReference>
<proteinExistence type="predicted"/>
<comment type="caution">
    <text evidence="3">The sequence shown here is derived from an EMBL/GenBank/DDBJ whole genome shotgun (WGS) entry which is preliminary data.</text>
</comment>
<name>A0ABW3JNU2_9FLAO</name>
<evidence type="ECO:0000256" key="1">
    <source>
        <dbReference type="SAM" id="Phobius"/>
    </source>
</evidence>
<evidence type="ECO:0000313" key="3">
    <source>
        <dbReference type="EMBL" id="MFD0991870.1"/>
    </source>
</evidence>
<dbReference type="RefSeq" id="WP_386104581.1">
    <property type="nucleotide sequence ID" value="NZ_JBHTJR010000014.1"/>
</dbReference>
<keyword evidence="4" id="KW-1185">Reference proteome</keyword>
<dbReference type="InterPro" id="IPR029052">
    <property type="entry name" value="Metallo-depent_PP-like"/>
</dbReference>
<keyword evidence="1" id="KW-0812">Transmembrane</keyword>
<dbReference type="EMBL" id="JBHTJR010000014">
    <property type="protein sequence ID" value="MFD0991870.1"/>
    <property type="molecule type" value="Genomic_DNA"/>
</dbReference>
<dbReference type="SUPFAM" id="SSF56300">
    <property type="entry name" value="Metallo-dependent phosphatases"/>
    <property type="match status" value="1"/>
</dbReference>
<gene>
    <name evidence="3" type="ORF">ACFQ1U_01515</name>
</gene>
<accession>A0ABW3JNU2</accession>
<protein>
    <submittedName>
        <fullName evidence="3">Metallophosphoesterase</fullName>
    </submittedName>
</protein>
<keyword evidence="1" id="KW-1133">Transmembrane helix</keyword>